<sequence length="208" mass="22874">MTTSHPQAILALANIAMKPEATLRTRLIVARRALRRKANQLRQHLPFTKLAIHSLEQQASDYGAEQMEATRQVLMSYGEELLHDRTGYLTALGFDGLCDLLSVNPVEREQVRREGVADLSDLIFIHNLEESASHRGEDFKSGPLFEACFAAMGHFIRTAPEGALPDPFGLGGPLYGAPVQVLHPDGTLTAKRPDLTVHDASGSRVVKR</sequence>
<proteinExistence type="predicted"/>
<dbReference type="AlphaFoldDB" id="A0A0C4WM99"/>
<dbReference type="HOGENOM" id="CLU_114951_0_0_6"/>
<keyword evidence="2" id="KW-1185">Reference proteome</keyword>
<accession>A0A0C4WM99</accession>
<gene>
    <name evidence="1" type="ORF">Achr_8370</name>
</gene>
<protein>
    <submittedName>
        <fullName evidence="1">Uncharacterized protein</fullName>
    </submittedName>
</protein>
<evidence type="ECO:0000313" key="2">
    <source>
        <dbReference type="Proteomes" id="UP000068210"/>
    </source>
</evidence>
<name>A0A0C4WM99_9GAMM</name>
<dbReference type="STRING" id="1328314.Achr_8370"/>
<reference evidence="1 2" key="1">
    <citation type="journal article" date="2015" name="PLoS ONE">
        <title>Azotobacter Genomes: The Genome of Azotobacter chroococcum NCIMB 8003 (ATCC 4412).</title>
        <authorList>
            <person name="Robson R.L."/>
            <person name="Jones R."/>
            <person name="Robson R.M."/>
            <person name="Schwartz A."/>
            <person name="Richardson T.H."/>
        </authorList>
    </citation>
    <scope>NUCLEOTIDE SEQUENCE [LARGE SCALE GENOMIC DNA]</scope>
    <source>
        <strain evidence="1 2">NCIMB 8003</strain>
    </source>
</reference>
<organism evidence="1 2">
    <name type="scientific">Azotobacter chroococcum NCIMB 8003</name>
    <dbReference type="NCBI Taxonomy" id="1328314"/>
    <lineage>
        <taxon>Bacteria</taxon>
        <taxon>Pseudomonadati</taxon>
        <taxon>Pseudomonadota</taxon>
        <taxon>Gammaproteobacteria</taxon>
        <taxon>Pseudomonadales</taxon>
        <taxon>Pseudomonadaceae</taxon>
        <taxon>Azotobacter</taxon>
    </lineage>
</organism>
<dbReference type="EMBL" id="CP010415">
    <property type="protein sequence ID" value="AJE20325.1"/>
    <property type="molecule type" value="Genomic_DNA"/>
</dbReference>
<dbReference type="KEGG" id="acx:Achr_8370"/>
<dbReference type="Proteomes" id="UP000068210">
    <property type="component" value="Chromosome"/>
</dbReference>
<evidence type="ECO:0000313" key="1">
    <source>
        <dbReference type="EMBL" id="AJE20325.1"/>
    </source>
</evidence>